<dbReference type="InterPro" id="IPR020904">
    <property type="entry name" value="Sc_DH/Rdtase_CS"/>
</dbReference>
<reference evidence="4 5" key="1">
    <citation type="submission" date="2023-03" db="EMBL/GenBank/DDBJ databases">
        <title>Draft genome sequence of type strain Streptomyces ferralitis JCM 14344.</title>
        <authorList>
            <person name="Klaysubun C."/>
            <person name="Duangmal K."/>
        </authorList>
    </citation>
    <scope>NUCLEOTIDE SEQUENCE [LARGE SCALE GENOMIC DNA]</scope>
    <source>
        <strain evidence="4 5">JCM 14344</strain>
    </source>
</reference>
<protein>
    <submittedName>
        <fullName evidence="4">SDR family oxidoreductase</fullName>
    </submittedName>
</protein>
<dbReference type="EMBL" id="JARHTQ010000005">
    <property type="protein sequence ID" value="MDF2255970.1"/>
    <property type="molecule type" value="Genomic_DNA"/>
</dbReference>
<dbReference type="SMART" id="SM00822">
    <property type="entry name" value="PKS_KR"/>
    <property type="match status" value="1"/>
</dbReference>
<organism evidence="4 5">
    <name type="scientific">Streptantibioticus ferralitis</name>
    <dbReference type="NCBI Taxonomy" id="236510"/>
    <lineage>
        <taxon>Bacteria</taxon>
        <taxon>Bacillati</taxon>
        <taxon>Actinomycetota</taxon>
        <taxon>Actinomycetes</taxon>
        <taxon>Kitasatosporales</taxon>
        <taxon>Streptomycetaceae</taxon>
        <taxon>Streptantibioticus</taxon>
    </lineage>
</organism>
<feature type="domain" description="Ketoreductase" evidence="3">
    <location>
        <begin position="7"/>
        <end position="185"/>
    </location>
</feature>
<dbReference type="NCBIfam" id="NF005559">
    <property type="entry name" value="PRK07231.1"/>
    <property type="match status" value="1"/>
</dbReference>
<comment type="similarity">
    <text evidence="1">Belongs to the short-chain dehydrogenases/reductases (SDR) family.</text>
</comment>
<name>A0ABT5YWN4_9ACTN</name>
<evidence type="ECO:0000256" key="2">
    <source>
        <dbReference type="ARBA" id="ARBA00023002"/>
    </source>
</evidence>
<dbReference type="PROSITE" id="PS00061">
    <property type="entry name" value="ADH_SHORT"/>
    <property type="match status" value="1"/>
</dbReference>
<dbReference type="PANTHER" id="PTHR43639">
    <property type="entry name" value="OXIDOREDUCTASE, SHORT-CHAIN DEHYDROGENASE/REDUCTASE FAMILY (AFU_ORTHOLOGUE AFUA_5G02870)"/>
    <property type="match status" value="1"/>
</dbReference>
<keyword evidence="2" id="KW-0560">Oxidoreductase</keyword>
<dbReference type="InterPro" id="IPR002347">
    <property type="entry name" value="SDR_fam"/>
</dbReference>
<dbReference type="RefSeq" id="WP_275811440.1">
    <property type="nucleotide sequence ID" value="NZ_BAAANM010000018.1"/>
</dbReference>
<dbReference type="Gene3D" id="3.40.50.720">
    <property type="entry name" value="NAD(P)-binding Rossmann-like Domain"/>
    <property type="match status" value="1"/>
</dbReference>
<dbReference type="Pfam" id="PF13561">
    <property type="entry name" value="adh_short_C2"/>
    <property type="match status" value="1"/>
</dbReference>
<dbReference type="Proteomes" id="UP001220022">
    <property type="component" value="Unassembled WGS sequence"/>
</dbReference>
<dbReference type="InterPro" id="IPR036291">
    <property type="entry name" value="NAD(P)-bd_dom_sf"/>
</dbReference>
<evidence type="ECO:0000313" key="5">
    <source>
        <dbReference type="Proteomes" id="UP001220022"/>
    </source>
</evidence>
<accession>A0ABT5YWN4</accession>
<evidence type="ECO:0000313" key="4">
    <source>
        <dbReference type="EMBL" id="MDF2255970.1"/>
    </source>
</evidence>
<evidence type="ECO:0000256" key="1">
    <source>
        <dbReference type="ARBA" id="ARBA00006484"/>
    </source>
</evidence>
<evidence type="ECO:0000259" key="3">
    <source>
        <dbReference type="SMART" id="SM00822"/>
    </source>
</evidence>
<gene>
    <name evidence="4" type="ORF">P2L57_09610</name>
</gene>
<dbReference type="PRINTS" id="PR00081">
    <property type="entry name" value="GDHRDH"/>
</dbReference>
<sequence length="254" mass="26593">MAGLSGKVALVTGAARGIGRAVAVRLAEDGATVAVNYRSSTADAEQLVAELEKRGGQATAIRADVADLSEIRRLVDQVVETYGRLDILVSNAGIEHFAPLDEITPEDFDRVFSINTKGQLFVTQQAARHLGAGGRIVLTSSVSATRSVFHHTLYAASKAAVNGMVLNLAAELGQRGITINAIAPGGTATGMSAANAIHYRHPLLDITLPEWEKMHGALGRLASPEEIAAVTAFLVSDDASYITGRTIAADGGFF</sequence>
<proteinExistence type="inferred from homology"/>
<dbReference type="InterPro" id="IPR057326">
    <property type="entry name" value="KR_dom"/>
</dbReference>
<comment type="caution">
    <text evidence="4">The sequence shown here is derived from an EMBL/GenBank/DDBJ whole genome shotgun (WGS) entry which is preliminary data.</text>
</comment>
<keyword evidence="5" id="KW-1185">Reference proteome</keyword>
<dbReference type="SUPFAM" id="SSF51735">
    <property type="entry name" value="NAD(P)-binding Rossmann-fold domains"/>
    <property type="match status" value="1"/>
</dbReference>
<dbReference type="PANTHER" id="PTHR43639:SF1">
    <property type="entry name" value="SHORT-CHAIN DEHYDROGENASE_REDUCTASE FAMILY PROTEIN"/>
    <property type="match status" value="1"/>
</dbReference>
<dbReference type="PRINTS" id="PR00080">
    <property type="entry name" value="SDRFAMILY"/>
</dbReference>